<name>A0A2I0W2Q8_9ASPA</name>
<gene>
    <name evidence="1" type="ORF">MA16_Dca026741</name>
</gene>
<dbReference type="EMBL" id="KZ502979">
    <property type="protein sequence ID" value="PKU69918.1"/>
    <property type="molecule type" value="Genomic_DNA"/>
</dbReference>
<evidence type="ECO:0000313" key="2">
    <source>
        <dbReference type="Proteomes" id="UP000233837"/>
    </source>
</evidence>
<keyword evidence="2" id="KW-1185">Reference proteome</keyword>
<dbReference type="Proteomes" id="UP000233837">
    <property type="component" value="Unassembled WGS sequence"/>
</dbReference>
<reference evidence="1 2" key="2">
    <citation type="journal article" date="2017" name="Nature">
        <title>The Apostasia genome and the evolution of orchids.</title>
        <authorList>
            <person name="Zhang G.Q."/>
            <person name="Liu K.W."/>
            <person name="Li Z."/>
            <person name="Lohaus R."/>
            <person name="Hsiao Y.Y."/>
            <person name="Niu S.C."/>
            <person name="Wang J.Y."/>
            <person name="Lin Y.C."/>
            <person name="Xu Q."/>
            <person name="Chen L.J."/>
            <person name="Yoshida K."/>
            <person name="Fujiwara S."/>
            <person name="Wang Z.W."/>
            <person name="Zhang Y.Q."/>
            <person name="Mitsuda N."/>
            <person name="Wang M."/>
            <person name="Liu G.H."/>
            <person name="Pecoraro L."/>
            <person name="Huang H.X."/>
            <person name="Xiao X.J."/>
            <person name="Lin M."/>
            <person name="Wu X.Y."/>
            <person name="Wu W.L."/>
            <person name="Chen Y.Y."/>
            <person name="Chang S.B."/>
            <person name="Sakamoto S."/>
            <person name="Ohme-Takagi M."/>
            <person name="Yagi M."/>
            <person name="Zeng S.J."/>
            <person name="Shen C.Y."/>
            <person name="Yeh C.M."/>
            <person name="Luo Y.B."/>
            <person name="Tsai W.C."/>
            <person name="Van de Peer Y."/>
            <person name="Liu Z.J."/>
        </authorList>
    </citation>
    <scope>NUCLEOTIDE SEQUENCE [LARGE SCALE GENOMIC DNA]</scope>
    <source>
        <tissue evidence="1">The whole plant</tissue>
    </source>
</reference>
<dbReference type="AlphaFoldDB" id="A0A2I0W2Q8"/>
<accession>A0A2I0W2Q8</accession>
<organism evidence="1 2">
    <name type="scientific">Dendrobium catenatum</name>
    <dbReference type="NCBI Taxonomy" id="906689"/>
    <lineage>
        <taxon>Eukaryota</taxon>
        <taxon>Viridiplantae</taxon>
        <taxon>Streptophyta</taxon>
        <taxon>Embryophyta</taxon>
        <taxon>Tracheophyta</taxon>
        <taxon>Spermatophyta</taxon>
        <taxon>Magnoliopsida</taxon>
        <taxon>Liliopsida</taxon>
        <taxon>Asparagales</taxon>
        <taxon>Orchidaceae</taxon>
        <taxon>Epidendroideae</taxon>
        <taxon>Malaxideae</taxon>
        <taxon>Dendrobiinae</taxon>
        <taxon>Dendrobium</taxon>
    </lineage>
</organism>
<proteinExistence type="predicted"/>
<reference evidence="1 2" key="1">
    <citation type="journal article" date="2016" name="Sci. Rep.">
        <title>The Dendrobium catenatum Lindl. genome sequence provides insights into polysaccharide synthase, floral development and adaptive evolution.</title>
        <authorList>
            <person name="Zhang G.Q."/>
            <person name="Xu Q."/>
            <person name="Bian C."/>
            <person name="Tsai W.C."/>
            <person name="Yeh C.M."/>
            <person name="Liu K.W."/>
            <person name="Yoshida K."/>
            <person name="Zhang L.S."/>
            <person name="Chang S.B."/>
            <person name="Chen F."/>
            <person name="Shi Y."/>
            <person name="Su Y.Y."/>
            <person name="Zhang Y.Q."/>
            <person name="Chen L.J."/>
            <person name="Yin Y."/>
            <person name="Lin M."/>
            <person name="Huang H."/>
            <person name="Deng H."/>
            <person name="Wang Z.W."/>
            <person name="Zhu S.L."/>
            <person name="Zhao X."/>
            <person name="Deng C."/>
            <person name="Niu S.C."/>
            <person name="Huang J."/>
            <person name="Wang M."/>
            <person name="Liu G.H."/>
            <person name="Yang H.J."/>
            <person name="Xiao X.J."/>
            <person name="Hsiao Y.Y."/>
            <person name="Wu W.L."/>
            <person name="Chen Y.Y."/>
            <person name="Mitsuda N."/>
            <person name="Ohme-Takagi M."/>
            <person name="Luo Y.B."/>
            <person name="Van de Peer Y."/>
            <person name="Liu Z.J."/>
        </authorList>
    </citation>
    <scope>NUCLEOTIDE SEQUENCE [LARGE SCALE GENOMIC DNA]</scope>
    <source>
        <tissue evidence="1">The whole plant</tissue>
    </source>
</reference>
<sequence>MLLYVKEILEIIALIKPSQLNDNSVKEAMETPITTGARDNHNAKGICWPRMNCEAAALKKGFKACG</sequence>
<protein>
    <submittedName>
        <fullName evidence="1">Uncharacterized protein</fullName>
    </submittedName>
</protein>
<evidence type="ECO:0000313" key="1">
    <source>
        <dbReference type="EMBL" id="PKU69918.1"/>
    </source>
</evidence>